<comment type="subcellular location">
    <subcellularLocation>
        <location evidence="1">Membrane</location>
        <topology evidence="1">Multi-pass membrane protein</topology>
    </subcellularLocation>
</comment>
<dbReference type="InterPro" id="IPR004896">
    <property type="entry name" value="PucC-rel"/>
</dbReference>
<sequence>MGLSWLQIVRLALVQTALGAMVVLTTATLNRVMVVELALPAMLPGALVALHYAVQMLRPRFGHGADGGRRRTPWIIGGMVVLAVGTVGASAATALMSVSTLAGTMAAAFAFLLIGAGVGAAGTNLLTLVATSVAPDRRAPAATLIWIMMIAGFAVTTGAAGGFLDPYSPLRLVVVTAVVAGAALVLAVAAVQGIEPASPAARLNEPQARPAFRQAFGEVWRERQTRRFTIFVFVSMLAYSAQDLILEPFAGLVFAMTPGGTTRLSSVQHGGVVIGMVLVALAGALLSRRFPGLLRGFCVLGCVGSAASLAMLATASGAPDGFPLHETVFALGVSNGVFAVAAIGSMMALAGDGKKAREGVRMGLWGAAQAIAFGAGGFAGTVLVDAATAIVGRSDAAYGIVFGLEAILFLISAALALGAISVAGSHRVPKAASAGNDRAVAA</sequence>
<evidence type="ECO:0000313" key="7">
    <source>
        <dbReference type="EMBL" id="MBB4001942.1"/>
    </source>
</evidence>
<dbReference type="AlphaFoldDB" id="A0A7W6HBB7"/>
<evidence type="ECO:0000256" key="3">
    <source>
        <dbReference type="ARBA" id="ARBA00022692"/>
    </source>
</evidence>
<feature type="transmembrane region" description="Helical" evidence="6">
    <location>
        <begin position="170"/>
        <end position="191"/>
    </location>
</feature>
<evidence type="ECO:0000256" key="2">
    <source>
        <dbReference type="ARBA" id="ARBA00008412"/>
    </source>
</evidence>
<dbReference type="InterPro" id="IPR026036">
    <property type="entry name" value="PucC"/>
</dbReference>
<feature type="transmembrane region" description="Helical" evidence="6">
    <location>
        <begin position="74"/>
        <end position="96"/>
    </location>
</feature>
<feature type="transmembrane region" description="Helical" evidence="6">
    <location>
        <begin position="293"/>
        <end position="315"/>
    </location>
</feature>
<dbReference type="InterPro" id="IPR036259">
    <property type="entry name" value="MFS_trans_sf"/>
</dbReference>
<comment type="caution">
    <text evidence="7">The sequence shown here is derived from an EMBL/GenBank/DDBJ whole genome shotgun (WGS) entry which is preliminary data.</text>
</comment>
<dbReference type="EMBL" id="JACIEM010000001">
    <property type="protein sequence ID" value="MBB4001942.1"/>
    <property type="molecule type" value="Genomic_DNA"/>
</dbReference>
<comment type="similarity">
    <text evidence="2">Belongs to the PucC family.</text>
</comment>
<dbReference type="GO" id="GO:0016020">
    <property type="term" value="C:membrane"/>
    <property type="evidence" value="ECO:0007669"/>
    <property type="project" value="UniProtKB-SubCell"/>
</dbReference>
<dbReference type="Proteomes" id="UP000588647">
    <property type="component" value="Unassembled WGS sequence"/>
</dbReference>
<organism evidence="7 8">
    <name type="scientific">Aurantimonas endophytica</name>
    <dbReference type="NCBI Taxonomy" id="1522175"/>
    <lineage>
        <taxon>Bacteria</taxon>
        <taxon>Pseudomonadati</taxon>
        <taxon>Pseudomonadota</taxon>
        <taxon>Alphaproteobacteria</taxon>
        <taxon>Hyphomicrobiales</taxon>
        <taxon>Aurantimonadaceae</taxon>
        <taxon>Aurantimonas</taxon>
    </lineage>
</organism>
<reference evidence="7 8" key="1">
    <citation type="submission" date="2020-08" db="EMBL/GenBank/DDBJ databases">
        <title>Genomic Encyclopedia of Type Strains, Phase IV (KMG-IV): sequencing the most valuable type-strain genomes for metagenomic binning, comparative biology and taxonomic classification.</title>
        <authorList>
            <person name="Goeker M."/>
        </authorList>
    </citation>
    <scope>NUCLEOTIDE SEQUENCE [LARGE SCALE GENOMIC DNA]</scope>
    <source>
        <strain evidence="7 8">DSM 103570</strain>
    </source>
</reference>
<feature type="transmembrane region" description="Helical" evidence="6">
    <location>
        <begin position="35"/>
        <end position="54"/>
    </location>
</feature>
<keyword evidence="5 6" id="KW-0472">Membrane</keyword>
<accession>A0A7W6HBB7</accession>
<evidence type="ECO:0000313" key="8">
    <source>
        <dbReference type="Proteomes" id="UP000588647"/>
    </source>
</evidence>
<feature type="transmembrane region" description="Helical" evidence="6">
    <location>
        <begin position="362"/>
        <end position="384"/>
    </location>
</feature>
<dbReference type="PIRSF" id="PIRSF016565">
    <property type="entry name" value="PucC"/>
    <property type="match status" value="1"/>
</dbReference>
<feature type="transmembrane region" description="Helical" evidence="6">
    <location>
        <begin position="327"/>
        <end position="350"/>
    </location>
</feature>
<dbReference type="SUPFAM" id="SSF103473">
    <property type="entry name" value="MFS general substrate transporter"/>
    <property type="match status" value="1"/>
</dbReference>
<feature type="transmembrane region" description="Helical" evidence="6">
    <location>
        <begin position="266"/>
        <end position="286"/>
    </location>
</feature>
<proteinExistence type="inferred from homology"/>
<dbReference type="Pfam" id="PF03209">
    <property type="entry name" value="PUCC"/>
    <property type="match status" value="1"/>
</dbReference>
<name>A0A7W6HBB7_9HYPH</name>
<keyword evidence="8" id="KW-1185">Reference proteome</keyword>
<dbReference type="RefSeq" id="WP_183206409.1">
    <property type="nucleotide sequence ID" value="NZ_JAAAMM010000001.1"/>
</dbReference>
<feature type="transmembrane region" description="Helical" evidence="6">
    <location>
        <begin position="108"/>
        <end position="129"/>
    </location>
</feature>
<keyword evidence="3 6" id="KW-0812">Transmembrane</keyword>
<dbReference type="PANTHER" id="PTHR23538:SF1">
    <property type="entry name" value="44.5 KD BACTERIOCHLOROPHYLL SYNTHASE SUBUNIT"/>
    <property type="match status" value="1"/>
</dbReference>
<dbReference type="CDD" id="cd06176">
    <property type="entry name" value="MFS_BCD_PucC-like"/>
    <property type="match status" value="1"/>
</dbReference>
<feature type="transmembrane region" description="Helical" evidence="6">
    <location>
        <begin position="141"/>
        <end position="164"/>
    </location>
</feature>
<gene>
    <name evidence="7" type="ORF">GGR03_000989</name>
</gene>
<evidence type="ECO:0000256" key="6">
    <source>
        <dbReference type="SAM" id="Phobius"/>
    </source>
</evidence>
<feature type="transmembrane region" description="Helical" evidence="6">
    <location>
        <begin position="228"/>
        <end position="246"/>
    </location>
</feature>
<protein>
    <submittedName>
        <fullName evidence="7">BCD family chlorophyll transporter-like MFS transporter</fullName>
    </submittedName>
</protein>
<evidence type="ECO:0000256" key="5">
    <source>
        <dbReference type="ARBA" id="ARBA00023136"/>
    </source>
</evidence>
<keyword evidence="4 6" id="KW-1133">Transmembrane helix</keyword>
<dbReference type="PANTHER" id="PTHR23538">
    <property type="entry name" value="44.5 KD BACTERIOCHLOROPHYLL SYNTHASE SUBUNIT"/>
    <property type="match status" value="1"/>
</dbReference>
<feature type="transmembrane region" description="Helical" evidence="6">
    <location>
        <begin position="396"/>
        <end position="420"/>
    </location>
</feature>
<evidence type="ECO:0000256" key="4">
    <source>
        <dbReference type="ARBA" id="ARBA00022989"/>
    </source>
</evidence>
<dbReference type="Gene3D" id="1.20.1250.20">
    <property type="entry name" value="MFS general substrate transporter like domains"/>
    <property type="match status" value="1"/>
</dbReference>
<evidence type="ECO:0000256" key="1">
    <source>
        <dbReference type="ARBA" id="ARBA00004141"/>
    </source>
</evidence>